<proteinExistence type="inferred from homology"/>
<organism evidence="3 4">
    <name type="scientific">Streptomonospora algeriensis</name>
    <dbReference type="NCBI Taxonomy" id="995084"/>
    <lineage>
        <taxon>Bacteria</taxon>
        <taxon>Bacillati</taxon>
        <taxon>Actinomycetota</taxon>
        <taxon>Actinomycetes</taxon>
        <taxon>Streptosporangiales</taxon>
        <taxon>Nocardiopsidaceae</taxon>
        <taxon>Streptomonospora</taxon>
    </lineage>
</organism>
<feature type="domain" description="UspA" evidence="2">
    <location>
        <begin position="2"/>
        <end position="145"/>
    </location>
</feature>
<dbReference type="Gene3D" id="3.40.50.12370">
    <property type="match status" value="1"/>
</dbReference>
<evidence type="ECO:0000313" key="4">
    <source>
        <dbReference type="Proteomes" id="UP001596956"/>
    </source>
</evidence>
<protein>
    <submittedName>
        <fullName evidence="3">Universal stress protein</fullName>
    </submittedName>
</protein>
<dbReference type="CDD" id="cd00293">
    <property type="entry name" value="USP-like"/>
    <property type="match status" value="1"/>
</dbReference>
<comment type="similarity">
    <text evidence="1">Belongs to the universal stress protein A family.</text>
</comment>
<dbReference type="PANTHER" id="PTHR46268:SF6">
    <property type="entry name" value="UNIVERSAL STRESS PROTEIN UP12"/>
    <property type="match status" value="1"/>
</dbReference>
<name>A0ABW3BEM9_9ACTN</name>
<gene>
    <name evidence="3" type="ORF">ACFQZU_05500</name>
</gene>
<evidence type="ECO:0000256" key="1">
    <source>
        <dbReference type="ARBA" id="ARBA00008791"/>
    </source>
</evidence>
<sequence length="149" mass="16175">MMRIAVAIDAARASARAMRTAVDEARAHGGGIDVIYVYREAAPVAAFPSFPEKGRDRRDPSASERQARAALDDWLDGLELAVGDVEVNRVVLTGANPARTLIERSSQYDLMCVGSRRTGVFRDLRPSVVSELVARRAHCSVLISRGPQA</sequence>
<comment type="caution">
    <text evidence="3">The sequence shown here is derived from an EMBL/GenBank/DDBJ whole genome shotgun (WGS) entry which is preliminary data.</text>
</comment>
<dbReference type="EMBL" id="JBHTHR010000097">
    <property type="protein sequence ID" value="MFD0800774.1"/>
    <property type="molecule type" value="Genomic_DNA"/>
</dbReference>
<keyword evidence="4" id="KW-1185">Reference proteome</keyword>
<evidence type="ECO:0000259" key="2">
    <source>
        <dbReference type="Pfam" id="PF00582"/>
    </source>
</evidence>
<accession>A0ABW3BEM9</accession>
<dbReference type="PANTHER" id="PTHR46268">
    <property type="entry name" value="STRESS RESPONSE PROTEIN NHAX"/>
    <property type="match status" value="1"/>
</dbReference>
<dbReference type="SUPFAM" id="SSF52402">
    <property type="entry name" value="Adenine nucleotide alpha hydrolases-like"/>
    <property type="match status" value="1"/>
</dbReference>
<evidence type="ECO:0000313" key="3">
    <source>
        <dbReference type="EMBL" id="MFD0800774.1"/>
    </source>
</evidence>
<dbReference type="Proteomes" id="UP001596956">
    <property type="component" value="Unassembled WGS sequence"/>
</dbReference>
<dbReference type="Pfam" id="PF00582">
    <property type="entry name" value="Usp"/>
    <property type="match status" value="1"/>
</dbReference>
<dbReference type="InterPro" id="IPR006016">
    <property type="entry name" value="UspA"/>
</dbReference>
<reference evidence="4" key="1">
    <citation type="journal article" date="2019" name="Int. J. Syst. Evol. Microbiol.">
        <title>The Global Catalogue of Microorganisms (GCM) 10K type strain sequencing project: providing services to taxonomists for standard genome sequencing and annotation.</title>
        <authorList>
            <consortium name="The Broad Institute Genomics Platform"/>
            <consortium name="The Broad Institute Genome Sequencing Center for Infectious Disease"/>
            <person name="Wu L."/>
            <person name="Ma J."/>
        </authorList>
    </citation>
    <scope>NUCLEOTIDE SEQUENCE [LARGE SCALE GENOMIC DNA]</scope>
    <source>
        <strain evidence="4">CCUG 63369</strain>
    </source>
</reference>